<comment type="caution">
    <text evidence="1">The sequence shown here is derived from an EMBL/GenBank/DDBJ whole genome shotgun (WGS) entry which is preliminary data.</text>
</comment>
<organism evidence="1 2">
    <name type="scientific">Ciceribacter naphthalenivorans</name>
    <dbReference type="NCBI Taxonomy" id="1118451"/>
    <lineage>
        <taxon>Bacteria</taxon>
        <taxon>Pseudomonadati</taxon>
        <taxon>Pseudomonadota</taxon>
        <taxon>Alphaproteobacteria</taxon>
        <taxon>Hyphomicrobiales</taxon>
        <taxon>Rhizobiaceae</taxon>
        <taxon>Ciceribacter</taxon>
    </lineage>
</organism>
<dbReference type="Proteomes" id="UP000321717">
    <property type="component" value="Unassembled WGS sequence"/>
</dbReference>
<evidence type="ECO:0000313" key="1">
    <source>
        <dbReference type="EMBL" id="GEO84474.1"/>
    </source>
</evidence>
<gene>
    <name evidence="1" type="ORF">RNA01_14060</name>
</gene>
<reference evidence="1 2" key="1">
    <citation type="submission" date="2019-07" db="EMBL/GenBank/DDBJ databases">
        <title>Whole genome shotgun sequence of Rhizobium naphthalenivorans NBRC 107585.</title>
        <authorList>
            <person name="Hosoyama A."/>
            <person name="Uohara A."/>
            <person name="Ohji S."/>
            <person name="Ichikawa N."/>
        </authorList>
    </citation>
    <scope>NUCLEOTIDE SEQUENCE [LARGE SCALE GENOMIC DNA]</scope>
    <source>
        <strain evidence="1 2">NBRC 107585</strain>
    </source>
</reference>
<dbReference type="EMBL" id="BJZP01000005">
    <property type="protein sequence ID" value="GEO84474.1"/>
    <property type="molecule type" value="Genomic_DNA"/>
</dbReference>
<evidence type="ECO:0000313" key="2">
    <source>
        <dbReference type="Proteomes" id="UP000321717"/>
    </source>
</evidence>
<dbReference type="AlphaFoldDB" id="A0A512HG89"/>
<keyword evidence="2" id="KW-1185">Reference proteome</keyword>
<name>A0A512HG89_9HYPH</name>
<sequence>MNYRNVSQLLRFSGTVFHCLEAPDVGTVKCGASALFVGRFAQSAVRVAGGRWLNLAHGTLARIAADFGLE</sequence>
<protein>
    <submittedName>
        <fullName evidence="1">Uncharacterized protein</fullName>
    </submittedName>
</protein>
<proteinExistence type="predicted"/>
<accession>A0A512HG89</accession>